<evidence type="ECO:0008006" key="3">
    <source>
        <dbReference type="Google" id="ProtNLM"/>
    </source>
</evidence>
<dbReference type="EMBL" id="JBIAFJ010000057">
    <property type="protein sequence ID" value="MFE9174514.1"/>
    <property type="molecule type" value="Genomic_DNA"/>
</dbReference>
<dbReference type="RefSeq" id="WP_388354514.1">
    <property type="nucleotide sequence ID" value="NZ_JBIAFJ010000057.1"/>
</dbReference>
<protein>
    <recommendedName>
        <fullName evidence="3">BON domain-containing protein</fullName>
    </recommendedName>
</protein>
<comment type="caution">
    <text evidence="1">The sequence shown here is derived from an EMBL/GenBank/DDBJ whole genome shotgun (WGS) entry which is preliminary data.</text>
</comment>
<keyword evidence="2" id="KW-1185">Reference proteome</keyword>
<sequence length="96" mass="10195">MSNHGAERSSGAPGAGDNLEYRVARLKERIAAGPLAELGVRLEVRGEAVLLTGTVPTTHCRDEICRVVDEELAGHRVHCDVVVADASSPDHVEDLA</sequence>
<reference evidence="1 2" key="1">
    <citation type="submission" date="2024-10" db="EMBL/GenBank/DDBJ databases">
        <title>The Natural Products Discovery Center: Release of the First 8490 Sequenced Strains for Exploring Actinobacteria Biosynthetic Diversity.</title>
        <authorList>
            <person name="Kalkreuter E."/>
            <person name="Kautsar S.A."/>
            <person name="Yang D."/>
            <person name="Bader C.D."/>
            <person name="Teijaro C.N."/>
            <person name="Fluegel L."/>
            <person name="Davis C.M."/>
            <person name="Simpson J.R."/>
            <person name="Lauterbach L."/>
            <person name="Steele A.D."/>
            <person name="Gui C."/>
            <person name="Meng S."/>
            <person name="Li G."/>
            <person name="Viehrig K."/>
            <person name="Ye F."/>
            <person name="Su P."/>
            <person name="Kiefer A.F."/>
            <person name="Nichols A."/>
            <person name="Cepeda A.J."/>
            <person name="Yan W."/>
            <person name="Fan B."/>
            <person name="Jiang Y."/>
            <person name="Adhikari A."/>
            <person name="Zheng C.-J."/>
            <person name="Schuster L."/>
            <person name="Cowan T.M."/>
            <person name="Smanski M.J."/>
            <person name="Chevrette M.G."/>
            <person name="De Carvalho L.P.S."/>
            <person name="Shen B."/>
        </authorList>
    </citation>
    <scope>NUCLEOTIDE SEQUENCE [LARGE SCALE GENOMIC DNA]</scope>
    <source>
        <strain evidence="1 2">NPDC007147</strain>
    </source>
</reference>
<gene>
    <name evidence="1" type="ORF">ACFYNZ_34635</name>
</gene>
<dbReference type="Proteomes" id="UP001601197">
    <property type="component" value="Unassembled WGS sequence"/>
</dbReference>
<accession>A0ABW6L4C7</accession>
<organism evidence="1 2">
    <name type="scientific">Streptomyces kebangsaanensis</name>
    <dbReference type="NCBI Taxonomy" id="864058"/>
    <lineage>
        <taxon>Bacteria</taxon>
        <taxon>Bacillati</taxon>
        <taxon>Actinomycetota</taxon>
        <taxon>Actinomycetes</taxon>
        <taxon>Kitasatosporales</taxon>
        <taxon>Streptomycetaceae</taxon>
        <taxon>Streptomyces</taxon>
    </lineage>
</organism>
<proteinExistence type="predicted"/>
<name>A0ABW6L4C7_9ACTN</name>
<evidence type="ECO:0000313" key="1">
    <source>
        <dbReference type="EMBL" id="MFE9174514.1"/>
    </source>
</evidence>
<evidence type="ECO:0000313" key="2">
    <source>
        <dbReference type="Proteomes" id="UP001601197"/>
    </source>
</evidence>